<reference evidence="2 3" key="1">
    <citation type="submission" date="2023-05" db="EMBL/GenBank/DDBJ databases">
        <title>A new hyperthermophilic archaea 'Ignisphaera cupida' sp. nov. and description of the family 'Ignisphaeraceae' fam. nov.</title>
        <authorList>
            <person name="Podosokorskaya O.A."/>
            <person name="Elcheninov A.G."/>
            <person name="Klukina A."/>
            <person name="Merkel A.Y."/>
        </authorList>
    </citation>
    <scope>NUCLEOTIDE SEQUENCE [LARGE SCALE GENOMIC DNA]</scope>
    <source>
        <strain evidence="2 3">4213-co</strain>
    </source>
</reference>
<keyword evidence="1" id="KW-0812">Transmembrane</keyword>
<dbReference type="EMBL" id="JASNVW010000002">
    <property type="protein sequence ID" value="MDK6028646.1"/>
    <property type="molecule type" value="Genomic_DNA"/>
</dbReference>
<proteinExistence type="predicted"/>
<accession>A0ABD4Z5Q9</accession>
<feature type="transmembrane region" description="Helical" evidence="1">
    <location>
        <begin position="335"/>
        <end position="362"/>
    </location>
</feature>
<feature type="transmembrane region" description="Helical" evidence="1">
    <location>
        <begin position="6"/>
        <end position="22"/>
    </location>
</feature>
<sequence length="396" mass="43854">MVLPTEVTLFVASILLVFILVFQRLNIAFVIGLAMTLFSIPIFGLRIVEIVKESFDWILLNTIASLVLAMFLADLYRSTGVGYRMASSLESLSPRIAAVSVPAVIGLLPMPAGAYVSATIIDPLYTKCSLESHEKTFLNYWFRHVWVTVWPLYQGIILASAIVGMSFSEIAYRNWPIFLSAVLGGLFMSRRIFQKLSNNCVGVRGSRDYRGLVHLWPFIVIAVTSLAIDIPLSLSLAITIALFIAIYKPSLKTIAKSLRYSLDPTINILIIESMIFSKAIEKSGLANQLMQYLSSYIDIAVFSIPFLMVVATGFEFTYVTLAFPSILPLLKDYRITIAFLGGFAGAMLSPSHACFVLSAKFFKSSLGSVYRKHLIQTTAFTILIGIAITLLIFKFA</sequence>
<gene>
    <name evidence="2" type="ORF">QPL79_04665</name>
</gene>
<dbReference type="PANTHER" id="PTHR39556">
    <property type="entry name" value="PROTEIN, PUTATIVE-RELATED"/>
    <property type="match status" value="1"/>
</dbReference>
<protein>
    <submittedName>
        <fullName evidence="2">DUF401 family protein</fullName>
    </submittedName>
</protein>
<feature type="transmembrane region" description="Helical" evidence="1">
    <location>
        <begin position="57"/>
        <end position="76"/>
    </location>
</feature>
<evidence type="ECO:0000313" key="3">
    <source>
        <dbReference type="Proteomes" id="UP001529235"/>
    </source>
</evidence>
<keyword evidence="1" id="KW-1133">Transmembrane helix</keyword>
<feature type="transmembrane region" description="Helical" evidence="1">
    <location>
        <begin position="96"/>
        <end position="121"/>
    </location>
</feature>
<feature type="transmembrane region" description="Helical" evidence="1">
    <location>
        <begin position="27"/>
        <end position="45"/>
    </location>
</feature>
<dbReference type="RefSeq" id="WP_285273622.1">
    <property type="nucleotide sequence ID" value="NZ_JASNVW010000002.1"/>
</dbReference>
<evidence type="ECO:0000313" key="2">
    <source>
        <dbReference type="EMBL" id="MDK6028646.1"/>
    </source>
</evidence>
<dbReference type="Proteomes" id="UP001529235">
    <property type="component" value="Unassembled WGS sequence"/>
</dbReference>
<organism evidence="2 3">
    <name type="scientific">Ignisphaera cupida</name>
    <dbReference type="NCBI Taxonomy" id="3050454"/>
    <lineage>
        <taxon>Archaea</taxon>
        <taxon>Thermoproteota</taxon>
        <taxon>Thermoprotei</taxon>
        <taxon>Desulfurococcales</taxon>
        <taxon>Desulfurococcaceae</taxon>
        <taxon>Ignisphaera</taxon>
    </lineage>
</organism>
<comment type="caution">
    <text evidence="2">The sequence shown here is derived from an EMBL/GenBank/DDBJ whole genome shotgun (WGS) entry which is preliminary data.</text>
</comment>
<keyword evidence="3" id="KW-1185">Reference proteome</keyword>
<evidence type="ECO:0000256" key="1">
    <source>
        <dbReference type="SAM" id="Phobius"/>
    </source>
</evidence>
<dbReference type="AlphaFoldDB" id="A0ABD4Z5Q9"/>
<feature type="transmembrane region" description="Helical" evidence="1">
    <location>
        <begin position="213"/>
        <end position="246"/>
    </location>
</feature>
<feature type="transmembrane region" description="Helical" evidence="1">
    <location>
        <begin position="175"/>
        <end position="193"/>
    </location>
</feature>
<keyword evidence="1" id="KW-0472">Membrane</keyword>
<name>A0ABD4Z5Q9_9CREN</name>
<feature type="transmembrane region" description="Helical" evidence="1">
    <location>
        <begin position="296"/>
        <end position="323"/>
    </location>
</feature>
<dbReference type="PANTHER" id="PTHR39556:SF1">
    <property type="entry name" value="PROTEIN, PUTATIVE-RELATED"/>
    <property type="match status" value="1"/>
</dbReference>
<dbReference type="Pfam" id="PF04165">
    <property type="entry name" value="DUF401"/>
    <property type="match status" value="1"/>
</dbReference>
<feature type="transmembrane region" description="Helical" evidence="1">
    <location>
        <begin position="374"/>
        <end position="393"/>
    </location>
</feature>
<dbReference type="InterPro" id="IPR007294">
    <property type="entry name" value="DUF401"/>
</dbReference>
<feature type="transmembrane region" description="Helical" evidence="1">
    <location>
        <begin position="141"/>
        <end position="163"/>
    </location>
</feature>